<keyword evidence="11" id="KW-1185">Reference proteome</keyword>
<dbReference type="AlphaFoldDB" id="A0A6J1SNW3"/>
<feature type="active site" evidence="8">
    <location>
        <position position="161"/>
    </location>
</feature>
<evidence type="ECO:0000313" key="12">
    <source>
        <dbReference type="RefSeq" id="XP_026280236.1"/>
    </source>
</evidence>
<dbReference type="GO" id="GO:0006624">
    <property type="term" value="P:vacuolar protein processing"/>
    <property type="evidence" value="ECO:0007669"/>
    <property type="project" value="TreeGrafter"/>
</dbReference>
<comment type="similarity">
    <text evidence="2">Belongs to the peptidase C13 family.</text>
</comment>
<evidence type="ECO:0000313" key="13">
    <source>
        <dbReference type="RefSeq" id="XP_026280237.1"/>
    </source>
</evidence>
<dbReference type="PANTHER" id="PTHR12000:SF42">
    <property type="entry name" value="LEGUMAIN"/>
    <property type="match status" value="1"/>
</dbReference>
<evidence type="ECO:0000259" key="10">
    <source>
        <dbReference type="Pfam" id="PF20985"/>
    </source>
</evidence>
<dbReference type="Gene3D" id="3.40.50.1460">
    <property type="match status" value="1"/>
</dbReference>
<evidence type="ECO:0000256" key="2">
    <source>
        <dbReference type="ARBA" id="ARBA00009941"/>
    </source>
</evidence>
<protein>
    <recommendedName>
        <fullName evidence="3">legumain</fullName>
        <ecNumber evidence="3">3.4.22.34</ecNumber>
    </recommendedName>
</protein>
<evidence type="ECO:0000256" key="4">
    <source>
        <dbReference type="ARBA" id="ARBA00022670"/>
    </source>
</evidence>
<dbReference type="GO" id="GO:0051603">
    <property type="term" value="P:proteolysis involved in protein catabolic process"/>
    <property type="evidence" value="ECO:0007669"/>
    <property type="project" value="TreeGrafter"/>
</dbReference>
<keyword evidence="4" id="KW-0645">Protease</keyword>
<dbReference type="FunFam" id="3.40.50.1460:FF:000006">
    <property type="entry name" value="Legumain"/>
    <property type="match status" value="1"/>
</dbReference>
<evidence type="ECO:0000256" key="1">
    <source>
        <dbReference type="ARBA" id="ARBA00000810"/>
    </source>
</evidence>
<dbReference type="Pfam" id="PF01650">
    <property type="entry name" value="Peptidase_C13"/>
    <property type="match status" value="1"/>
</dbReference>
<evidence type="ECO:0000256" key="3">
    <source>
        <dbReference type="ARBA" id="ARBA00012628"/>
    </source>
</evidence>
<dbReference type="PIRSF" id="PIRSF019663">
    <property type="entry name" value="Legumain"/>
    <property type="match status" value="1"/>
</dbReference>
<feature type="active site" description="Nucleophile" evidence="8">
    <location>
        <position position="202"/>
    </location>
</feature>
<evidence type="ECO:0000256" key="9">
    <source>
        <dbReference type="SAM" id="SignalP"/>
    </source>
</evidence>
<dbReference type="EC" id="3.4.22.34" evidence="3"/>
<dbReference type="CDD" id="cd21115">
    <property type="entry name" value="legumain_C"/>
    <property type="match status" value="1"/>
</dbReference>
<keyword evidence="5 9" id="KW-0732">Signal</keyword>
<dbReference type="InterPro" id="IPR001096">
    <property type="entry name" value="Peptidase_C13"/>
</dbReference>
<dbReference type="RefSeq" id="XP_026280236.1">
    <property type="nucleotide sequence ID" value="XM_026424451.2"/>
</dbReference>
<dbReference type="Gene3D" id="1.10.132.130">
    <property type="match status" value="1"/>
</dbReference>
<name>A0A6J1SNW3_FRAOC</name>
<gene>
    <name evidence="12 13 14" type="primary">LOC113207765</name>
</gene>
<evidence type="ECO:0000256" key="5">
    <source>
        <dbReference type="ARBA" id="ARBA00022729"/>
    </source>
</evidence>
<evidence type="ECO:0000313" key="11">
    <source>
        <dbReference type="Proteomes" id="UP000504606"/>
    </source>
</evidence>
<feature type="signal peptide" evidence="9">
    <location>
        <begin position="1"/>
        <end position="21"/>
    </location>
</feature>
<keyword evidence="7" id="KW-0788">Thiol protease</keyword>
<dbReference type="PANTHER" id="PTHR12000">
    <property type="entry name" value="HEMOGLOBINASE FAMILY MEMBER"/>
    <property type="match status" value="1"/>
</dbReference>
<organism evidence="11 12">
    <name type="scientific">Frankliniella occidentalis</name>
    <name type="common">Western flower thrips</name>
    <name type="synonym">Euthrips occidentalis</name>
    <dbReference type="NCBI Taxonomy" id="133901"/>
    <lineage>
        <taxon>Eukaryota</taxon>
        <taxon>Metazoa</taxon>
        <taxon>Ecdysozoa</taxon>
        <taxon>Arthropoda</taxon>
        <taxon>Hexapoda</taxon>
        <taxon>Insecta</taxon>
        <taxon>Pterygota</taxon>
        <taxon>Neoptera</taxon>
        <taxon>Paraneoptera</taxon>
        <taxon>Thysanoptera</taxon>
        <taxon>Terebrantia</taxon>
        <taxon>Thripoidea</taxon>
        <taxon>Thripidae</taxon>
        <taxon>Frankliniella</taxon>
    </lineage>
</organism>
<dbReference type="PRINTS" id="PR00776">
    <property type="entry name" value="HEMOGLOBNASE"/>
</dbReference>
<dbReference type="OrthoDB" id="192611at2759"/>
<feature type="chain" id="PRO_5044639483" description="legumain" evidence="9">
    <location>
        <begin position="22"/>
        <end position="456"/>
    </location>
</feature>
<dbReference type="InterPro" id="IPR048501">
    <property type="entry name" value="Legum_prodom"/>
</dbReference>
<dbReference type="GeneID" id="113207765"/>
<dbReference type="RefSeq" id="XP_026280238.1">
    <property type="nucleotide sequence ID" value="XM_026424453.2"/>
</dbReference>
<evidence type="ECO:0000313" key="14">
    <source>
        <dbReference type="RefSeq" id="XP_026280238.1"/>
    </source>
</evidence>
<dbReference type="InterPro" id="IPR046427">
    <property type="entry name" value="Legumain_prodom_sf"/>
</dbReference>
<reference evidence="12 13" key="1">
    <citation type="submission" date="2025-04" db="UniProtKB">
        <authorList>
            <consortium name="RefSeq"/>
        </authorList>
    </citation>
    <scope>IDENTIFICATION</scope>
    <source>
        <tissue evidence="12 13">Whole organism</tissue>
    </source>
</reference>
<dbReference type="GO" id="GO:0005773">
    <property type="term" value="C:vacuole"/>
    <property type="evidence" value="ECO:0007669"/>
    <property type="project" value="GOC"/>
</dbReference>
<dbReference type="GO" id="GO:0004197">
    <property type="term" value="F:cysteine-type endopeptidase activity"/>
    <property type="evidence" value="ECO:0007669"/>
    <property type="project" value="UniProtKB-EC"/>
</dbReference>
<evidence type="ECO:0000256" key="8">
    <source>
        <dbReference type="PIRSR" id="PIRSR019663-1"/>
    </source>
</evidence>
<feature type="domain" description="Legumain prodomain" evidence="10">
    <location>
        <begin position="349"/>
        <end position="446"/>
    </location>
</feature>
<accession>A0A6J1SNW3</accession>
<evidence type="ECO:0000256" key="7">
    <source>
        <dbReference type="ARBA" id="ARBA00022807"/>
    </source>
</evidence>
<proteinExistence type="inferred from homology"/>
<comment type="catalytic activity">
    <reaction evidence="1">
        <text>Hydrolysis of proteins and small molecule substrates at -Asn-|-Xaa- bonds.</text>
        <dbReference type="EC" id="3.4.22.34"/>
    </reaction>
</comment>
<dbReference type="Pfam" id="PF20985">
    <property type="entry name" value="Legum_prodom"/>
    <property type="match status" value="1"/>
</dbReference>
<dbReference type="KEGG" id="foc:113207765"/>
<keyword evidence="6" id="KW-0378">Hydrolase</keyword>
<evidence type="ECO:0000256" key="6">
    <source>
        <dbReference type="ARBA" id="ARBA00022801"/>
    </source>
</evidence>
<sequence length="456" mass="51577">MGRERWMLGVFILLGVTSTWGRLIQRFPSFPVGGMLPNGGKIWSILVAGSNGYYNYRHQADVCHAYQILHKNGIPDENIIVMMYDDVARSPENPTPNVIINRPNGPNVYKGVPIDYSGEDVNSTNFLAVLTGDKNAISGIGSGKVIESGPKDHIFINFVDHGAPGFLCFPNDELHAKLLESTLQSMAYSNKFSKMVLYVEACESGSMFDDILPDKNNIFVMTAADPRESSYACYYDKLRGTYLGDVFSVKWMEDSEKQENLLLESLHHQFEVVRTETNTSHVEEYGDLDIGSLPVAYFQGYRQTVSIDESEDIPPIIDAVNSRDVPIEILKRQYESAIDKRSKRILEYQIKRIHRMRRHLDVTVLDIASEIAQGDHERAAYLLQSESKLTYPKLDCYETVVQYFSRKCFKISKNPHTLSKMNVFINICSVSWASAQSAIKAMDVICIKERHLTGIL</sequence>
<dbReference type="Proteomes" id="UP000504606">
    <property type="component" value="Unplaced"/>
</dbReference>
<dbReference type="RefSeq" id="XP_026280237.1">
    <property type="nucleotide sequence ID" value="XM_026424452.2"/>
</dbReference>